<dbReference type="GO" id="GO:0042597">
    <property type="term" value="C:periplasmic space"/>
    <property type="evidence" value="ECO:0007669"/>
    <property type="project" value="UniProtKB-ARBA"/>
</dbReference>
<dbReference type="Gene3D" id="3.10.105.10">
    <property type="entry name" value="Dipeptide-binding Protein, Domain 3"/>
    <property type="match status" value="1"/>
</dbReference>
<evidence type="ECO:0000259" key="5">
    <source>
        <dbReference type="Pfam" id="PF00496"/>
    </source>
</evidence>
<keyword evidence="7" id="KW-1185">Reference proteome</keyword>
<evidence type="ECO:0000256" key="3">
    <source>
        <dbReference type="ARBA" id="ARBA00022729"/>
    </source>
</evidence>
<proteinExistence type="inferred from homology"/>
<evidence type="ECO:0000256" key="4">
    <source>
        <dbReference type="SAM" id="SignalP"/>
    </source>
</evidence>
<feature type="chain" id="PRO_5043015128" description="Solute-binding protein family 5 domain-containing protein" evidence="4">
    <location>
        <begin position="25"/>
        <end position="541"/>
    </location>
</feature>
<evidence type="ECO:0000256" key="1">
    <source>
        <dbReference type="ARBA" id="ARBA00005695"/>
    </source>
</evidence>
<dbReference type="Pfam" id="PF00496">
    <property type="entry name" value="SBP_bac_5"/>
    <property type="match status" value="1"/>
</dbReference>
<dbReference type="RefSeq" id="WP_317994733.1">
    <property type="nucleotide sequence ID" value="NZ_AP025523.1"/>
</dbReference>
<evidence type="ECO:0000256" key="2">
    <source>
        <dbReference type="ARBA" id="ARBA00022448"/>
    </source>
</evidence>
<dbReference type="EMBL" id="AP025523">
    <property type="protein sequence ID" value="BDE07121.1"/>
    <property type="molecule type" value="Genomic_DNA"/>
</dbReference>
<dbReference type="Proteomes" id="UP001317532">
    <property type="component" value="Chromosome"/>
</dbReference>
<dbReference type="PANTHER" id="PTHR30290:SF9">
    <property type="entry name" value="OLIGOPEPTIDE-BINDING PROTEIN APPA"/>
    <property type="match status" value="1"/>
</dbReference>
<keyword evidence="3 4" id="KW-0732">Signal</keyword>
<evidence type="ECO:0000313" key="7">
    <source>
        <dbReference type="Proteomes" id="UP001317532"/>
    </source>
</evidence>
<keyword evidence="2" id="KW-0813">Transport</keyword>
<reference evidence="6 7" key="1">
    <citation type="journal article" date="2022" name="ISME Commun">
        <title>Vulcanimicrobium alpinus gen. nov. sp. nov., the first cultivated representative of the candidate phylum 'Eremiobacterota', is a metabolically versatile aerobic anoxygenic phototroph.</title>
        <authorList>
            <person name="Yabe S."/>
            <person name="Muto K."/>
            <person name="Abe K."/>
            <person name="Yokota A."/>
            <person name="Staudigel H."/>
            <person name="Tebo B.M."/>
        </authorList>
    </citation>
    <scope>NUCLEOTIDE SEQUENCE [LARGE SCALE GENOMIC DNA]</scope>
    <source>
        <strain evidence="6 7">WC8-2</strain>
    </source>
</reference>
<feature type="domain" description="Solute-binding protein family 5" evidence="5">
    <location>
        <begin position="73"/>
        <end position="450"/>
    </location>
</feature>
<dbReference type="PANTHER" id="PTHR30290">
    <property type="entry name" value="PERIPLASMIC BINDING COMPONENT OF ABC TRANSPORTER"/>
    <property type="match status" value="1"/>
</dbReference>
<dbReference type="InterPro" id="IPR030678">
    <property type="entry name" value="Peptide/Ni-bd"/>
</dbReference>
<dbReference type="GO" id="GO:0043190">
    <property type="term" value="C:ATP-binding cassette (ABC) transporter complex"/>
    <property type="evidence" value="ECO:0007669"/>
    <property type="project" value="InterPro"/>
</dbReference>
<evidence type="ECO:0000313" key="6">
    <source>
        <dbReference type="EMBL" id="BDE07121.1"/>
    </source>
</evidence>
<dbReference type="InterPro" id="IPR000914">
    <property type="entry name" value="SBP_5_dom"/>
</dbReference>
<dbReference type="InterPro" id="IPR039424">
    <property type="entry name" value="SBP_5"/>
</dbReference>
<dbReference type="PROSITE" id="PS51257">
    <property type="entry name" value="PROKAR_LIPOPROTEIN"/>
    <property type="match status" value="1"/>
</dbReference>
<dbReference type="CDD" id="cd08513">
    <property type="entry name" value="PBP2_thermophilic_Hb8_like"/>
    <property type="match status" value="1"/>
</dbReference>
<feature type="signal peptide" evidence="4">
    <location>
        <begin position="1"/>
        <end position="24"/>
    </location>
</feature>
<dbReference type="GO" id="GO:0015833">
    <property type="term" value="P:peptide transport"/>
    <property type="evidence" value="ECO:0007669"/>
    <property type="project" value="TreeGrafter"/>
</dbReference>
<organism evidence="6 7">
    <name type="scientific">Vulcanimicrobium alpinum</name>
    <dbReference type="NCBI Taxonomy" id="3016050"/>
    <lineage>
        <taxon>Bacteria</taxon>
        <taxon>Bacillati</taxon>
        <taxon>Vulcanimicrobiota</taxon>
        <taxon>Vulcanimicrobiia</taxon>
        <taxon>Vulcanimicrobiales</taxon>
        <taxon>Vulcanimicrobiaceae</taxon>
        <taxon>Vulcanimicrobium</taxon>
    </lineage>
</organism>
<sequence>MKPQVFALWAALCAAMLAASCAPAPGGDGPLRMGEVAEPPGLNPLVFDNATVFYLGPLVHGYLLDADGEGRLIPALATAVPSIANGGVSRDGRTVTYHLRRGVHWHDGAPFDARDVLFSFAAVRNPNNAVPDRTGFDHVASVSAIDPYTVQVRLTQPFSPFVPSVFTMGANDPYPILPAHLLARKASLNNDPYNAAPVGLGPYKLVSWQHGAKLTFEADAHFWRGPPAIKRIDLESVPSANTLQTLFQGHQIDVLVARTTGGRVFYDAIRSVAQTHTVLKPHYEFDFVILNQAHPPLDDVRVRRALAYGIDHVRIMRELNGELFVPGDSDRLAGQFAYDPAIRQPPYDPGRAAALLDAAGWHLDGGVRKKNGRPLTLDLVSTTESPTTGRFDLLAQQQLAKLGIRASEKSYGYNVVWASAAQHGINQTGRFDVEYSGWQPNAVADHSYLFRCDTRPPAGDNLARICDPVIEAAARRELQAIDPAEEASGDRAISRRLVEQSDLIFLGFNREAVAYRDGITGIVPSVLGEHLWNVYAWKRTP</sequence>
<dbReference type="KEGG" id="vab:WPS_23970"/>
<name>A0AAN2CAH9_UNVUL</name>
<comment type="similarity">
    <text evidence="1">Belongs to the bacterial solute-binding protein 5 family.</text>
</comment>
<gene>
    <name evidence="6" type="ORF">WPS_23970</name>
</gene>
<dbReference type="Gene3D" id="3.40.190.10">
    <property type="entry name" value="Periplasmic binding protein-like II"/>
    <property type="match status" value="1"/>
</dbReference>
<dbReference type="PIRSF" id="PIRSF002741">
    <property type="entry name" value="MppA"/>
    <property type="match status" value="1"/>
</dbReference>
<dbReference type="SUPFAM" id="SSF53850">
    <property type="entry name" value="Periplasmic binding protein-like II"/>
    <property type="match status" value="1"/>
</dbReference>
<dbReference type="GO" id="GO:1904680">
    <property type="term" value="F:peptide transmembrane transporter activity"/>
    <property type="evidence" value="ECO:0007669"/>
    <property type="project" value="TreeGrafter"/>
</dbReference>
<protein>
    <recommendedName>
        <fullName evidence="5">Solute-binding protein family 5 domain-containing protein</fullName>
    </recommendedName>
</protein>
<dbReference type="AlphaFoldDB" id="A0AAN2CAH9"/>
<accession>A0AAN2CAH9</accession>